<evidence type="ECO:0000256" key="6">
    <source>
        <dbReference type="ARBA" id="ARBA00022490"/>
    </source>
</evidence>
<dbReference type="PROSITE" id="PS51975">
    <property type="entry name" value="RNASE_H_2"/>
    <property type="match status" value="1"/>
</dbReference>
<accession>A0A0G1D0S3</accession>
<comment type="catalytic activity">
    <reaction evidence="1 12 13">
        <text>Endonucleolytic cleavage to 5'-phosphomonoester.</text>
        <dbReference type="EC" id="3.1.26.4"/>
    </reaction>
</comment>
<evidence type="ECO:0000256" key="12">
    <source>
        <dbReference type="PROSITE-ProRule" id="PRU01319"/>
    </source>
</evidence>
<evidence type="ECO:0000256" key="8">
    <source>
        <dbReference type="ARBA" id="ARBA00022723"/>
    </source>
</evidence>
<dbReference type="GO" id="GO:0043137">
    <property type="term" value="P:DNA replication, removal of RNA primer"/>
    <property type="evidence" value="ECO:0007669"/>
    <property type="project" value="TreeGrafter"/>
</dbReference>
<dbReference type="Pfam" id="PF01351">
    <property type="entry name" value="RNase_HII"/>
    <property type="match status" value="1"/>
</dbReference>
<dbReference type="Proteomes" id="UP000033980">
    <property type="component" value="Unassembled WGS sequence"/>
</dbReference>
<evidence type="ECO:0000256" key="9">
    <source>
        <dbReference type="ARBA" id="ARBA00022759"/>
    </source>
</evidence>
<reference evidence="15 16" key="1">
    <citation type="journal article" date="2015" name="Nature">
        <title>rRNA introns, odd ribosomes, and small enigmatic genomes across a large radiation of phyla.</title>
        <authorList>
            <person name="Brown C.T."/>
            <person name="Hug L.A."/>
            <person name="Thomas B.C."/>
            <person name="Sharon I."/>
            <person name="Castelle C.J."/>
            <person name="Singh A."/>
            <person name="Wilkins M.J."/>
            <person name="Williams K.H."/>
            <person name="Banfield J.F."/>
        </authorList>
    </citation>
    <scope>NUCLEOTIDE SEQUENCE [LARGE SCALE GENOMIC DNA]</scope>
</reference>
<dbReference type="PANTHER" id="PTHR10954">
    <property type="entry name" value="RIBONUCLEASE H2 SUBUNIT A"/>
    <property type="match status" value="1"/>
</dbReference>
<dbReference type="GO" id="GO:0003723">
    <property type="term" value="F:RNA binding"/>
    <property type="evidence" value="ECO:0007669"/>
    <property type="project" value="UniProtKB-UniRule"/>
</dbReference>
<keyword evidence="10 12" id="KW-0378">Hydrolase</keyword>
<evidence type="ECO:0000313" key="16">
    <source>
        <dbReference type="Proteomes" id="UP000033980"/>
    </source>
</evidence>
<keyword evidence="11" id="KW-0464">Manganese</keyword>
<evidence type="ECO:0000313" key="15">
    <source>
        <dbReference type="EMBL" id="KKS91535.1"/>
    </source>
</evidence>
<keyword evidence="6" id="KW-0963">Cytoplasm</keyword>
<dbReference type="EC" id="3.1.26.4" evidence="13"/>
<dbReference type="GO" id="GO:0004523">
    <property type="term" value="F:RNA-DNA hybrid ribonuclease activity"/>
    <property type="evidence" value="ECO:0007669"/>
    <property type="project" value="UniProtKB-UniRule"/>
</dbReference>
<comment type="subcellular location">
    <subcellularLocation>
        <location evidence="4">Cytoplasm</location>
    </subcellularLocation>
</comment>
<organism evidence="15 16">
    <name type="scientific">Candidatus Collierbacteria bacterium GW2011_GWC2_43_12</name>
    <dbReference type="NCBI Taxonomy" id="1618390"/>
    <lineage>
        <taxon>Bacteria</taxon>
        <taxon>Candidatus Collieribacteriota</taxon>
    </lineage>
</organism>
<evidence type="ECO:0000256" key="5">
    <source>
        <dbReference type="ARBA" id="ARBA00007383"/>
    </source>
</evidence>
<comment type="similarity">
    <text evidence="5 13">Belongs to the RNase HII family.</text>
</comment>
<comment type="cofactor">
    <cofactor evidence="12">
        <name>Mn(2+)</name>
        <dbReference type="ChEBI" id="CHEBI:29035"/>
    </cofactor>
    <cofactor evidence="12">
        <name>Mg(2+)</name>
        <dbReference type="ChEBI" id="CHEBI:18420"/>
    </cofactor>
    <text evidence="12">Manganese or magnesium. Binds 1 divalent metal ion per monomer in the absence of substrate. May bind a second metal ion after substrate binding.</text>
</comment>
<evidence type="ECO:0000259" key="14">
    <source>
        <dbReference type="PROSITE" id="PS51975"/>
    </source>
</evidence>
<evidence type="ECO:0000256" key="7">
    <source>
        <dbReference type="ARBA" id="ARBA00022722"/>
    </source>
</evidence>
<feature type="binding site" evidence="12">
    <location>
        <position position="103"/>
    </location>
    <ligand>
        <name>a divalent metal cation</name>
        <dbReference type="ChEBI" id="CHEBI:60240"/>
    </ligand>
</feature>
<evidence type="ECO:0000256" key="2">
    <source>
        <dbReference type="ARBA" id="ARBA00001946"/>
    </source>
</evidence>
<name>A0A0G1D0S3_9BACT</name>
<protein>
    <recommendedName>
        <fullName evidence="13">Ribonuclease</fullName>
        <ecNumber evidence="13">3.1.26.4</ecNumber>
    </recommendedName>
</protein>
<sequence length="199" mass="22653">MKICGLDECGRGAFAGPLVAAAVVINSDLETFPSLLPVPLRDSKKLTEIQRNKIYSLRSQLPIVYKIEEVSVLEINEHGMGWANKEIFERLVNKINARIYVIDGNLKFSNSKIHTLIKGDDKCYPVMLASILAKVYRDNLLKKLHEKFPDYAWDQNSGYGTGYHLSVIKELGATPMHRMQYVNTYLKHQRIVDTQLSQD</sequence>
<dbReference type="GO" id="GO:0046872">
    <property type="term" value="F:metal ion binding"/>
    <property type="evidence" value="ECO:0007669"/>
    <property type="project" value="UniProtKB-KW"/>
</dbReference>
<dbReference type="EMBL" id="LCFK01000067">
    <property type="protein sequence ID" value="KKS91535.1"/>
    <property type="molecule type" value="Genomic_DNA"/>
</dbReference>
<feature type="binding site" evidence="12">
    <location>
        <position position="8"/>
    </location>
    <ligand>
        <name>a divalent metal cation</name>
        <dbReference type="ChEBI" id="CHEBI:60240"/>
    </ligand>
</feature>
<evidence type="ECO:0000256" key="13">
    <source>
        <dbReference type="RuleBase" id="RU003515"/>
    </source>
</evidence>
<keyword evidence="7 12" id="KW-0540">Nuclease</keyword>
<dbReference type="AlphaFoldDB" id="A0A0G1D0S3"/>
<dbReference type="PANTHER" id="PTHR10954:SF18">
    <property type="entry name" value="RIBONUCLEASE HII"/>
    <property type="match status" value="1"/>
</dbReference>
<dbReference type="InterPro" id="IPR036397">
    <property type="entry name" value="RNaseH_sf"/>
</dbReference>
<evidence type="ECO:0000256" key="11">
    <source>
        <dbReference type="ARBA" id="ARBA00023211"/>
    </source>
</evidence>
<dbReference type="CDD" id="cd07182">
    <property type="entry name" value="RNase_HII_bacteria_HII_like"/>
    <property type="match status" value="1"/>
</dbReference>
<evidence type="ECO:0000256" key="3">
    <source>
        <dbReference type="ARBA" id="ARBA00004065"/>
    </source>
</evidence>
<evidence type="ECO:0000256" key="10">
    <source>
        <dbReference type="ARBA" id="ARBA00022801"/>
    </source>
</evidence>
<dbReference type="GO" id="GO:0005737">
    <property type="term" value="C:cytoplasm"/>
    <property type="evidence" value="ECO:0007669"/>
    <property type="project" value="UniProtKB-SubCell"/>
</dbReference>
<dbReference type="InterPro" id="IPR022898">
    <property type="entry name" value="RNase_HII"/>
</dbReference>
<dbReference type="GO" id="GO:0032299">
    <property type="term" value="C:ribonuclease H2 complex"/>
    <property type="evidence" value="ECO:0007669"/>
    <property type="project" value="TreeGrafter"/>
</dbReference>
<comment type="function">
    <text evidence="3 13">Endonuclease that specifically degrades the RNA of RNA-DNA hybrids.</text>
</comment>
<proteinExistence type="inferred from homology"/>
<evidence type="ECO:0000256" key="4">
    <source>
        <dbReference type="ARBA" id="ARBA00004496"/>
    </source>
</evidence>
<dbReference type="InterPro" id="IPR012337">
    <property type="entry name" value="RNaseH-like_sf"/>
</dbReference>
<dbReference type="SUPFAM" id="SSF53098">
    <property type="entry name" value="Ribonuclease H-like"/>
    <property type="match status" value="1"/>
</dbReference>
<evidence type="ECO:0000256" key="1">
    <source>
        <dbReference type="ARBA" id="ARBA00000077"/>
    </source>
</evidence>
<gene>
    <name evidence="15" type="ORF">UV68_C0067G0004</name>
</gene>
<feature type="binding site" evidence="12">
    <location>
        <position position="7"/>
    </location>
    <ligand>
        <name>a divalent metal cation</name>
        <dbReference type="ChEBI" id="CHEBI:60240"/>
    </ligand>
</feature>
<feature type="domain" description="RNase H type-2" evidence="14">
    <location>
        <begin position="1"/>
        <end position="193"/>
    </location>
</feature>
<dbReference type="GO" id="GO:0006298">
    <property type="term" value="P:mismatch repair"/>
    <property type="evidence" value="ECO:0007669"/>
    <property type="project" value="TreeGrafter"/>
</dbReference>
<comment type="cofactor">
    <cofactor evidence="2">
        <name>Mg(2+)</name>
        <dbReference type="ChEBI" id="CHEBI:18420"/>
    </cofactor>
</comment>
<dbReference type="Gene3D" id="3.30.420.10">
    <property type="entry name" value="Ribonuclease H-like superfamily/Ribonuclease H"/>
    <property type="match status" value="1"/>
</dbReference>
<keyword evidence="8 12" id="KW-0479">Metal-binding</keyword>
<comment type="caution">
    <text evidence="15">The sequence shown here is derived from an EMBL/GenBank/DDBJ whole genome shotgun (WGS) entry which is preliminary data.</text>
</comment>
<dbReference type="InterPro" id="IPR024567">
    <property type="entry name" value="RNase_HII/HIII_dom"/>
</dbReference>
<dbReference type="InterPro" id="IPR001352">
    <property type="entry name" value="RNase_HII/HIII"/>
</dbReference>
<keyword evidence="9 12" id="KW-0255">Endonuclease</keyword>